<organism evidence="1 2">
    <name type="scientific">Prunus persica</name>
    <name type="common">Peach</name>
    <name type="synonym">Amygdalus persica</name>
    <dbReference type="NCBI Taxonomy" id="3760"/>
    <lineage>
        <taxon>Eukaryota</taxon>
        <taxon>Viridiplantae</taxon>
        <taxon>Streptophyta</taxon>
        <taxon>Embryophyta</taxon>
        <taxon>Tracheophyta</taxon>
        <taxon>Spermatophyta</taxon>
        <taxon>Magnoliopsida</taxon>
        <taxon>eudicotyledons</taxon>
        <taxon>Gunneridae</taxon>
        <taxon>Pentapetalae</taxon>
        <taxon>rosids</taxon>
        <taxon>fabids</taxon>
        <taxon>Rosales</taxon>
        <taxon>Rosaceae</taxon>
        <taxon>Amygdaloideae</taxon>
        <taxon>Amygdaleae</taxon>
        <taxon>Prunus</taxon>
    </lineage>
</organism>
<evidence type="ECO:0000313" key="1">
    <source>
        <dbReference type="EMBL" id="ONI12136.1"/>
    </source>
</evidence>
<keyword evidence="2" id="KW-1185">Reference proteome</keyword>
<dbReference type="EMBL" id="CM007654">
    <property type="protein sequence ID" value="ONI12136.1"/>
    <property type="molecule type" value="Genomic_DNA"/>
</dbReference>
<dbReference type="PANTHER" id="PTHR35101">
    <property type="entry name" value="OS02G0162600 PROTEIN"/>
    <property type="match status" value="1"/>
</dbReference>
<evidence type="ECO:0000313" key="2">
    <source>
        <dbReference type="Proteomes" id="UP000006882"/>
    </source>
</evidence>
<name>A0A251PKL8_PRUPE</name>
<proteinExistence type="predicted"/>
<protein>
    <submittedName>
        <fullName evidence="1">Uncharacterized protein</fullName>
    </submittedName>
</protein>
<dbReference type="Proteomes" id="UP000006882">
    <property type="component" value="Chromosome G4"/>
</dbReference>
<accession>A0A251PKL8</accession>
<reference evidence="1 2" key="1">
    <citation type="journal article" date="2013" name="Nat. Genet.">
        <title>The high-quality draft genome of peach (Prunus persica) identifies unique patterns of genetic diversity, domestication and genome evolution.</title>
        <authorList>
            <consortium name="International Peach Genome Initiative"/>
            <person name="Verde I."/>
            <person name="Abbott A.G."/>
            <person name="Scalabrin S."/>
            <person name="Jung S."/>
            <person name="Shu S."/>
            <person name="Marroni F."/>
            <person name="Zhebentyayeva T."/>
            <person name="Dettori M.T."/>
            <person name="Grimwood J."/>
            <person name="Cattonaro F."/>
            <person name="Zuccolo A."/>
            <person name="Rossini L."/>
            <person name="Jenkins J."/>
            <person name="Vendramin E."/>
            <person name="Meisel L.A."/>
            <person name="Decroocq V."/>
            <person name="Sosinski B."/>
            <person name="Prochnik S."/>
            <person name="Mitros T."/>
            <person name="Policriti A."/>
            <person name="Cipriani G."/>
            <person name="Dondini L."/>
            <person name="Ficklin S."/>
            <person name="Goodstein D.M."/>
            <person name="Xuan P."/>
            <person name="Del Fabbro C."/>
            <person name="Aramini V."/>
            <person name="Copetti D."/>
            <person name="Gonzalez S."/>
            <person name="Horner D.S."/>
            <person name="Falchi R."/>
            <person name="Lucas S."/>
            <person name="Mica E."/>
            <person name="Maldonado J."/>
            <person name="Lazzari B."/>
            <person name="Bielenberg D."/>
            <person name="Pirona R."/>
            <person name="Miculan M."/>
            <person name="Barakat A."/>
            <person name="Testolin R."/>
            <person name="Stella A."/>
            <person name="Tartarini S."/>
            <person name="Tonutti P."/>
            <person name="Arus P."/>
            <person name="Orellana A."/>
            <person name="Wells C."/>
            <person name="Main D."/>
            <person name="Vizzotto G."/>
            <person name="Silva H."/>
            <person name="Salamini F."/>
            <person name="Schmutz J."/>
            <person name="Morgante M."/>
            <person name="Rokhsar D.S."/>
        </authorList>
    </citation>
    <scope>NUCLEOTIDE SEQUENCE [LARGE SCALE GENOMIC DNA]</scope>
    <source>
        <strain evidence="2">cv. Nemared</strain>
    </source>
</reference>
<sequence length="119" mass="13189">MGCELPCSKPELGFHMSSSASSSSNLPCFSAQGSFSLASQFSLFLAMEGMVKFQTERVNTEVAVSQFISVRMSKRPLTKMLDTIMEEEYDFGVDQTLRSPIYKSSSCHLTQDYRAGQSC</sequence>
<gene>
    <name evidence="1" type="ORF">PRUPE_4G147500</name>
</gene>
<dbReference type="AlphaFoldDB" id="A0A251PKL8"/>
<dbReference type="Gramene" id="ONI12136">
    <property type="protein sequence ID" value="ONI12136"/>
    <property type="gene ID" value="PRUPE_4G147500"/>
</dbReference>
<dbReference type="PANTHER" id="PTHR35101:SF14">
    <property type="entry name" value="SULFOTRANSFERASE"/>
    <property type="match status" value="1"/>
</dbReference>